<dbReference type="Proteomes" id="UP000241960">
    <property type="component" value="Unassembled WGS sequence"/>
</dbReference>
<reference evidence="1 2" key="1">
    <citation type="journal article" date="2016" name="Front. Microbiol.">
        <title>Comprehensive Phylogenetic Analysis of Bovine Non-aureus Staphylococci Species Based on Whole-Genome Sequencing.</title>
        <authorList>
            <person name="Naushad S."/>
            <person name="Barkema H.W."/>
            <person name="Luby C."/>
            <person name="Condas L.A."/>
            <person name="Nobrega D.B."/>
            <person name="Carson D.A."/>
            <person name="De Buck J."/>
        </authorList>
    </citation>
    <scope>NUCLEOTIDE SEQUENCE [LARGE SCALE GENOMIC DNA]</scope>
    <source>
        <strain evidence="1 2">SNUC 1231</strain>
    </source>
</reference>
<comment type="caution">
    <text evidence="1">The sequence shown here is derived from an EMBL/GenBank/DDBJ whole genome shotgun (WGS) entry which is preliminary data.</text>
</comment>
<evidence type="ECO:0000313" key="1">
    <source>
        <dbReference type="EMBL" id="PTI73959.1"/>
    </source>
</evidence>
<evidence type="ECO:0000313" key="2">
    <source>
        <dbReference type="Proteomes" id="UP000241960"/>
    </source>
</evidence>
<proteinExistence type="predicted"/>
<gene>
    <name evidence="1" type="ORF">BU058_12285</name>
</gene>
<protein>
    <submittedName>
        <fullName evidence="1">Uncharacterized protein</fullName>
    </submittedName>
</protein>
<dbReference type="AlphaFoldDB" id="A0A9Q6HMP0"/>
<feature type="non-terminal residue" evidence="1">
    <location>
        <position position="282"/>
    </location>
</feature>
<dbReference type="RefSeq" id="WP_142397521.1">
    <property type="nucleotide sequence ID" value="NZ_PZFQ01000054.1"/>
</dbReference>
<organism evidence="1 2">
    <name type="scientific">Staphylococcus succinus</name>
    <dbReference type="NCBI Taxonomy" id="61015"/>
    <lineage>
        <taxon>Bacteria</taxon>
        <taxon>Bacillati</taxon>
        <taxon>Bacillota</taxon>
        <taxon>Bacilli</taxon>
        <taxon>Bacillales</taxon>
        <taxon>Staphylococcaceae</taxon>
        <taxon>Staphylococcus</taxon>
    </lineage>
</organism>
<sequence>MKDSILQWENLKYRICKTSNWEKVREWMKFFLLIGEYIDKKDKINMYISCLDEFYPALFIAKGVIDSNLSSIECKLRDYDINNDLKIGDNVTYLVGKEDGKDIWKKAVVINIYNDENAVKKEWNPYVELKFEKKKKNEFNHKIPRTIWSKKLRISSNYKSTAGSVVKMNKEIDGYFKDKYSKQVLNHIQGTNKKQINIIGLKVQKEWESYNEFLEFLEDNIKYKISDFIFANDSQYSISNVNFIKTINSKSAMENNIPTVVVGDNSALTLSKLKTGKNIILA</sequence>
<name>A0A9Q6HMP0_9STAP</name>
<dbReference type="EMBL" id="PZFQ01000054">
    <property type="protein sequence ID" value="PTI73959.1"/>
    <property type="molecule type" value="Genomic_DNA"/>
</dbReference>
<accession>A0A9Q6HMP0</accession>